<proteinExistence type="predicted"/>
<dbReference type="InterPro" id="IPR007461">
    <property type="entry name" value="Ysc84_actin-binding"/>
</dbReference>
<organism evidence="3 4">
    <name type="scientific">Curvibacter microcysteis</name>
    <dbReference type="NCBI Taxonomy" id="3026419"/>
    <lineage>
        <taxon>Bacteria</taxon>
        <taxon>Pseudomonadati</taxon>
        <taxon>Pseudomonadota</taxon>
        <taxon>Betaproteobacteria</taxon>
        <taxon>Burkholderiales</taxon>
        <taxon>Comamonadaceae</taxon>
        <taxon>Curvibacter</taxon>
    </lineage>
</organism>
<reference evidence="3 4" key="1">
    <citation type="submission" date="2023-02" db="EMBL/GenBank/DDBJ databases">
        <title>Bacterial whole genome sequence for Curvibacter sp. HBC28.</title>
        <authorList>
            <person name="Le V."/>
            <person name="Ko S.-R."/>
            <person name="Ahn C.-Y."/>
            <person name="Oh H.-M."/>
        </authorList>
    </citation>
    <scope>NUCLEOTIDE SEQUENCE [LARGE SCALE GENOMIC DNA]</scope>
    <source>
        <strain evidence="3 4">HBC28</strain>
    </source>
</reference>
<feature type="signal peptide" evidence="1">
    <location>
        <begin position="1"/>
        <end position="30"/>
    </location>
</feature>
<comment type="caution">
    <text evidence="3">The sequence shown here is derived from an EMBL/GenBank/DDBJ whole genome shotgun (WGS) entry which is preliminary data.</text>
</comment>
<sequence>MKLQRRSLPAMLLSAAAAISTPLVAPSAQAATGDDLQRQAQDALASLYKAQAGAAALGQKAKAIMVFPSIFKAGLVFGGAYGEGVLFENQKFNGYYSAVSASVGLQIGAQTFGYAMFVMTDKALASVKESSGWEVGVGPSVVVVDAGLAKRLTTTTLKDDVYAFVFDQNGIMGALGLEGTKVSRIKQP</sequence>
<gene>
    <name evidence="3" type="ORF">PSQ39_20920</name>
</gene>
<keyword evidence="4" id="KW-1185">Reference proteome</keyword>
<dbReference type="Pfam" id="PF04366">
    <property type="entry name" value="Ysc84"/>
    <property type="match status" value="1"/>
</dbReference>
<dbReference type="EMBL" id="JAQSIO010000014">
    <property type="protein sequence ID" value="MDD0817109.1"/>
    <property type="molecule type" value="Genomic_DNA"/>
</dbReference>
<accession>A0ABT5MMM2</accession>
<dbReference type="InterPro" id="IPR006311">
    <property type="entry name" value="TAT_signal"/>
</dbReference>
<dbReference type="Proteomes" id="UP001528672">
    <property type="component" value="Unassembled WGS sequence"/>
</dbReference>
<protein>
    <submittedName>
        <fullName evidence="3">Twin-arginine translocation pathway signal protein</fullName>
    </submittedName>
</protein>
<dbReference type="RefSeq" id="WP_273929517.1">
    <property type="nucleotide sequence ID" value="NZ_JAQSIO010000014.1"/>
</dbReference>
<keyword evidence="1" id="KW-0732">Signal</keyword>
<dbReference type="PROSITE" id="PS51318">
    <property type="entry name" value="TAT"/>
    <property type="match status" value="1"/>
</dbReference>
<name>A0ABT5MMM2_9BURK</name>
<feature type="domain" description="Ysc84 actin-binding" evidence="2">
    <location>
        <begin position="100"/>
        <end position="183"/>
    </location>
</feature>
<evidence type="ECO:0000256" key="1">
    <source>
        <dbReference type="SAM" id="SignalP"/>
    </source>
</evidence>
<evidence type="ECO:0000313" key="3">
    <source>
        <dbReference type="EMBL" id="MDD0817109.1"/>
    </source>
</evidence>
<evidence type="ECO:0000259" key="2">
    <source>
        <dbReference type="Pfam" id="PF04366"/>
    </source>
</evidence>
<feature type="chain" id="PRO_5047216449" evidence="1">
    <location>
        <begin position="31"/>
        <end position="188"/>
    </location>
</feature>
<evidence type="ECO:0000313" key="4">
    <source>
        <dbReference type="Proteomes" id="UP001528672"/>
    </source>
</evidence>